<proteinExistence type="predicted"/>
<protein>
    <submittedName>
        <fullName evidence="2">Uncharacterized protein</fullName>
    </submittedName>
</protein>
<dbReference type="EMBL" id="VICE01000017">
    <property type="protein sequence ID" value="TQD51107.1"/>
    <property type="molecule type" value="Genomic_DNA"/>
</dbReference>
<sequence>MRLVHRLLSLRSLASSSPRKRGSSFCVQPSPRGIWRDPQGAISAAHCTAQGPAAARDDSQSTGSLRAATLKPGPGCASLTGAARCAKQDRSCVAAGSDGGYRLRLDPPYEATRRVAVAVAVAVELDLDLDLRDFEAAEHRRAWRPKRRPCLSKASLGAVPPWPRSTGHRCGEAGPAADGARGFGSF</sequence>
<reference evidence="2 3" key="1">
    <citation type="submission" date="2019-06" db="EMBL/GenBank/DDBJ databases">
        <title>Lysobacter alkalisoli sp. nov. isolated from saline soil.</title>
        <authorList>
            <person name="Sun J.-Q."/>
            <person name="Xu L."/>
        </authorList>
    </citation>
    <scope>NUCLEOTIDE SEQUENCE [LARGE SCALE GENOMIC DNA]</scope>
    <source>
        <strain evidence="2 3">JCM 31130</strain>
    </source>
</reference>
<name>A0A508ANR1_9GAMM</name>
<evidence type="ECO:0000313" key="3">
    <source>
        <dbReference type="Proteomes" id="UP000318212"/>
    </source>
</evidence>
<accession>A0A508ANR1</accession>
<dbReference type="Proteomes" id="UP000318212">
    <property type="component" value="Unassembled WGS sequence"/>
</dbReference>
<comment type="caution">
    <text evidence="2">The sequence shown here is derived from an EMBL/GenBank/DDBJ whole genome shotgun (WGS) entry which is preliminary data.</text>
</comment>
<evidence type="ECO:0000256" key="1">
    <source>
        <dbReference type="SAM" id="MobiDB-lite"/>
    </source>
</evidence>
<organism evidence="2 3">
    <name type="scientific">Marilutibacter aestuarii</name>
    <dbReference type="NCBI Taxonomy" id="1706195"/>
    <lineage>
        <taxon>Bacteria</taxon>
        <taxon>Pseudomonadati</taxon>
        <taxon>Pseudomonadota</taxon>
        <taxon>Gammaproteobacteria</taxon>
        <taxon>Lysobacterales</taxon>
        <taxon>Lysobacteraceae</taxon>
        <taxon>Marilutibacter</taxon>
    </lineage>
</organism>
<evidence type="ECO:0000313" key="2">
    <source>
        <dbReference type="EMBL" id="TQD51107.1"/>
    </source>
</evidence>
<gene>
    <name evidence="2" type="ORF">FKV25_02270</name>
</gene>
<dbReference type="AlphaFoldDB" id="A0A508ANR1"/>
<feature type="region of interest" description="Disordered" evidence="1">
    <location>
        <begin position="162"/>
        <end position="186"/>
    </location>
</feature>
<dbReference type="OrthoDB" id="6008459at2"/>
<keyword evidence="3" id="KW-1185">Reference proteome</keyword>